<keyword evidence="2" id="KW-0540">Nuclease</keyword>
<gene>
    <name evidence="5" type="ORF">KGKXNULN_CDS0040</name>
</gene>
<evidence type="ECO:0000259" key="4">
    <source>
        <dbReference type="Pfam" id="PF08774"/>
    </source>
</evidence>
<evidence type="ECO:0000313" key="5">
    <source>
        <dbReference type="EMBL" id="XDF89676.1"/>
    </source>
</evidence>
<reference evidence="5" key="1">
    <citation type="journal article" date="2024" name="Virus Res.">
        <title>A novel genus of Pectobacterium bacteriophages display broad host range by targeting several species of Danish soft rot isolates.</title>
        <authorList>
            <person name="Pedersen J.S."/>
            <person name="Carstens A.B."/>
            <person name="Rothgard M.M."/>
            <person name="Roy C."/>
            <person name="Viry A."/>
            <person name="Papudeshi B."/>
            <person name="Kot W."/>
            <person name="Hille F."/>
            <person name="Franz C.M.A.P."/>
            <person name="Edwards R."/>
            <person name="Hansen L.H."/>
        </authorList>
    </citation>
    <scope>NUCLEOTIDE SEQUENCE</scope>
</reference>
<reference evidence="5" key="2">
    <citation type="submission" date="2024-07" db="EMBL/GenBank/DDBJ databases">
        <authorList>
            <person name="Pedersen J.S."/>
            <person name="Mulbjerg M.R."/>
            <person name="Carstens A.B."/>
            <person name="Hansen L.H."/>
        </authorList>
    </citation>
    <scope>NUCLEOTIDE SEQUENCE</scope>
</reference>
<dbReference type="Pfam" id="PF08774">
    <property type="entry name" value="VRR_NUC"/>
    <property type="match status" value="1"/>
</dbReference>
<name>A0AB39ABU2_9CAUD</name>
<comment type="cofactor">
    <cofactor evidence="1">
        <name>Mg(2+)</name>
        <dbReference type="ChEBI" id="CHEBI:18420"/>
    </cofactor>
</comment>
<dbReference type="Gene3D" id="3.40.1350.10">
    <property type="match status" value="1"/>
</dbReference>
<dbReference type="InterPro" id="IPR014883">
    <property type="entry name" value="VRR_NUC"/>
</dbReference>
<proteinExistence type="predicted"/>
<evidence type="ECO:0000256" key="3">
    <source>
        <dbReference type="ARBA" id="ARBA00022801"/>
    </source>
</evidence>
<dbReference type="GO" id="GO:0003676">
    <property type="term" value="F:nucleic acid binding"/>
    <property type="evidence" value="ECO:0007669"/>
    <property type="project" value="InterPro"/>
</dbReference>
<sequence length="165" mass="18774">MKATSDLFTVRSSTNNGTAKVFECYFADQNDKRIEDFHQIDSWSWLKYHYPHIPACHVTNESDVPVQYRNKLKQKGLVSGVSDLMIMTPSHKGLYLYASIELKRSTKTLSSPVSNEQHEWLMRCAENGGFSCVCYGVKSFRAAMTWYLTGVLPNGYSDSSVIIRN</sequence>
<protein>
    <recommendedName>
        <fullName evidence="4">VRR-NUC domain-containing protein</fullName>
    </recommendedName>
</protein>
<dbReference type="InterPro" id="IPR011856">
    <property type="entry name" value="tRNA_endonuc-like_dom_sf"/>
</dbReference>
<feature type="domain" description="VRR-NUC" evidence="4">
    <location>
        <begin position="73"/>
        <end position="137"/>
    </location>
</feature>
<evidence type="ECO:0000256" key="1">
    <source>
        <dbReference type="ARBA" id="ARBA00001946"/>
    </source>
</evidence>
<keyword evidence="3" id="KW-0378">Hydrolase</keyword>
<evidence type="ECO:0000256" key="2">
    <source>
        <dbReference type="ARBA" id="ARBA00022722"/>
    </source>
</evidence>
<dbReference type="GO" id="GO:0016788">
    <property type="term" value="F:hydrolase activity, acting on ester bonds"/>
    <property type="evidence" value="ECO:0007669"/>
    <property type="project" value="InterPro"/>
</dbReference>
<organism evidence="5">
    <name type="scientific">Pectobacterium phage Pappous</name>
    <dbReference type="NCBI Taxonomy" id="3158140"/>
    <lineage>
        <taxon>Viruses</taxon>
        <taxon>Duplodnaviria</taxon>
        <taxon>Heunggongvirae</taxon>
        <taxon>Uroviricota</taxon>
        <taxon>Caudoviricetes</taxon>
    </lineage>
</organism>
<accession>A0AB39ABU2</accession>
<dbReference type="GO" id="GO:0004518">
    <property type="term" value="F:nuclease activity"/>
    <property type="evidence" value="ECO:0007669"/>
    <property type="project" value="UniProtKB-KW"/>
</dbReference>
<dbReference type="EMBL" id="PQ008973">
    <property type="protein sequence ID" value="XDF89676.1"/>
    <property type="molecule type" value="Genomic_DNA"/>
</dbReference>